<dbReference type="InterPro" id="IPR036188">
    <property type="entry name" value="FAD/NAD-bd_sf"/>
</dbReference>
<dbReference type="STRING" id="79883.GCA_001636495_01027"/>
<protein>
    <submittedName>
        <fullName evidence="1">FAD-dependent oxidoreductase</fullName>
    </submittedName>
</protein>
<sequence>MKADIIVVGGGLGGCTAALAAAKRGQRVILTEETDWIGGQLTSQAVPPDEHKWIEQFGCTASYRNFRDRVRDYYKRNYPLKEEAIANEKLNPGNGWVSRLCHEPKVALAVLEEMLAPFVGSGRITILLNYQVECADVDQDTVQSVLVKHTRTGNTLTLTGDIFLDATECGDLLPLAGVEYVTGAESKAETGELHAPEEARPQDMQPITHVFAVDYLEGEDFTIEKPSQYEKWKDYQAPFLQHKQLSWFAPDAHTGESKEFTMFHHGDLWGLWDYRRIIDPALFKEGTFQGDITLINWPQNDYWLGSIIDVNPDDRLRYLEEAKQLSLSLLYWLQTEAPRPDGSKGYPGVRLRPDVLGTEDGLAKYPYIRESRRIKAIFTVVEEHINAETRGNKGIERFEDSVGIGCYRIDLHPTTETNTFFYTESYPFEIPLGALLPIRVKNLLPACKNIGATHITNGCFRVHPVEWNIGESAGYLAAFSLEKGILPREVRENEEMLREFQEMLVKEGIEISWPEIGAI</sequence>
<dbReference type="Pfam" id="PF12831">
    <property type="entry name" value="FAD_oxidored"/>
    <property type="match status" value="1"/>
</dbReference>
<dbReference type="EMBL" id="VTEV01000002">
    <property type="protein sequence ID" value="TYS69822.1"/>
    <property type="molecule type" value="Genomic_DNA"/>
</dbReference>
<evidence type="ECO:0000313" key="2">
    <source>
        <dbReference type="Proteomes" id="UP000322524"/>
    </source>
</evidence>
<dbReference type="PROSITE" id="PS51257">
    <property type="entry name" value="PROKAR_LIPOPROTEIN"/>
    <property type="match status" value="1"/>
</dbReference>
<dbReference type="GO" id="GO:0009435">
    <property type="term" value="P:NAD+ biosynthetic process"/>
    <property type="evidence" value="ECO:0007669"/>
    <property type="project" value="InterPro"/>
</dbReference>
<dbReference type="GO" id="GO:0008734">
    <property type="term" value="F:L-aspartate oxidase activity"/>
    <property type="evidence" value="ECO:0007669"/>
    <property type="project" value="InterPro"/>
</dbReference>
<dbReference type="PANTHER" id="PTHR42716">
    <property type="entry name" value="L-ASPARTATE OXIDASE"/>
    <property type="match status" value="1"/>
</dbReference>
<proteinExistence type="predicted"/>
<gene>
    <name evidence="1" type="ORF">FZC76_06230</name>
</gene>
<dbReference type="SUPFAM" id="SSF51905">
    <property type="entry name" value="FAD/NAD(P)-binding domain"/>
    <property type="match status" value="1"/>
</dbReference>
<comment type="caution">
    <text evidence="1">The sequence shown here is derived from an EMBL/GenBank/DDBJ whole genome shotgun (WGS) entry which is preliminary data.</text>
</comment>
<dbReference type="InterPro" id="IPR005288">
    <property type="entry name" value="NadB"/>
</dbReference>
<reference evidence="1 2" key="1">
    <citation type="submission" date="2019-08" db="EMBL/GenBank/DDBJ databases">
        <title>Bacillus genomes from the desert of Cuatro Cienegas, Coahuila.</title>
        <authorList>
            <person name="Olmedo-Alvarez G."/>
        </authorList>
    </citation>
    <scope>NUCLEOTIDE SEQUENCE [LARGE SCALE GENOMIC DNA]</scope>
    <source>
        <strain evidence="1 2">CH28_1T</strain>
    </source>
</reference>
<dbReference type="Proteomes" id="UP000322524">
    <property type="component" value="Unassembled WGS sequence"/>
</dbReference>
<dbReference type="RefSeq" id="WP_148987383.1">
    <property type="nucleotide sequence ID" value="NZ_VTEV01000002.1"/>
</dbReference>
<accession>A0A5D4T5S0</accession>
<organism evidence="1 2">
    <name type="scientific">Sutcliffiella horikoshii</name>
    <dbReference type="NCBI Taxonomy" id="79883"/>
    <lineage>
        <taxon>Bacteria</taxon>
        <taxon>Bacillati</taxon>
        <taxon>Bacillota</taxon>
        <taxon>Bacilli</taxon>
        <taxon>Bacillales</taxon>
        <taxon>Bacillaceae</taxon>
        <taxon>Sutcliffiella</taxon>
    </lineage>
</organism>
<dbReference type="PANTHER" id="PTHR42716:SF1">
    <property type="entry name" value="SLL0471 PROTEIN"/>
    <property type="match status" value="1"/>
</dbReference>
<name>A0A5D4T5S0_9BACI</name>
<evidence type="ECO:0000313" key="1">
    <source>
        <dbReference type="EMBL" id="TYS69822.1"/>
    </source>
</evidence>
<dbReference type="OrthoDB" id="615715at2"/>
<dbReference type="Gene3D" id="3.40.50.720">
    <property type="entry name" value="NAD(P)-binding Rossmann-like Domain"/>
    <property type="match status" value="1"/>
</dbReference>
<dbReference type="AlphaFoldDB" id="A0A5D4T5S0"/>